<keyword evidence="5 6" id="KW-0472">Membrane</keyword>
<dbReference type="Pfam" id="PF07690">
    <property type="entry name" value="MFS_1"/>
    <property type="match status" value="1"/>
</dbReference>
<feature type="transmembrane region" description="Helical" evidence="6">
    <location>
        <begin position="346"/>
        <end position="367"/>
    </location>
</feature>
<feature type="domain" description="Major facilitator superfamily (MFS) profile" evidence="7">
    <location>
        <begin position="1"/>
        <end position="407"/>
    </location>
</feature>
<evidence type="ECO:0000256" key="6">
    <source>
        <dbReference type="SAM" id="Phobius"/>
    </source>
</evidence>
<reference evidence="8 9" key="1">
    <citation type="submission" date="2021-03" db="EMBL/GenBank/DDBJ databases">
        <title>Sequencing the genomes of 1000 actinobacteria strains.</title>
        <authorList>
            <person name="Klenk H.-P."/>
        </authorList>
    </citation>
    <scope>NUCLEOTIDE SEQUENCE [LARGE SCALE GENOMIC DNA]</scope>
    <source>
        <strain evidence="8 9">DSM 45510</strain>
    </source>
</reference>
<dbReference type="EMBL" id="JAGGMS010000001">
    <property type="protein sequence ID" value="MBP2184130.1"/>
    <property type="molecule type" value="Genomic_DNA"/>
</dbReference>
<keyword evidence="9" id="KW-1185">Reference proteome</keyword>
<evidence type="ECO:0000256" key="4">
    <source>
        <dbReference type="ARBA" id="ARBA00022989"/>
    </source>
</evidence>
<keyword evidence="4 6" id="KW-1133">Transmembrane helix</keyword>
<dbReference type="Proteomes" id="UP000741013">
    <property type="component" value="Unassembled WGS sequence"/>
</dbReference>
<evidence type="ECO:0000313" key="8">
    <source>
        <dbReference type="EMBL" id="MBP2184130.1"/>
    </source>
</evidence>
<dbReference type="PANTHER" id="PTHR23513">
    <property type="entry name" value="INTEGRAL MEMBRANE EFFLUX PROTEIN-RELATED"/>
    <property type="match status" value="1"/>
</dbReference>
<dbReference type="SUPFAM" id="SSF103473">
    <property type="entry name" value="MFS general substrate transporter"/>
    <property type="match status" value="1"/>
</dbReference>
<feature type="transmembrane region" description="Helical" evidence="6">
    <location>
        <begin position="137"/>
        <end position="157"/>
    </location>
</feature>
<comment type="caution">
    <text evidence="8">The sequence shown here is derived from an EMBL/GenBank/DDBJ whole genome shotgun (WGS) entry which is preliminary data.</text>
</comment>
<feature type="transmembrane region" description="Helical" evidence="6">
    <location>
        <begin position="12"/>
        <end position="31"/>
    </location>
</feature>
<evidence type="ECO:0000256" key="3">
    <source>
        <dbReference type="ARBA" id="ARBA00022692"/>
    </source>
</evidence>
<protein>
    <submittedName>
        <fullName evidence="8">MFS family permease</fullName>
    </submittedName>
</protein>
<keyword evidence="3 6" id="KW-0812">Transmembrane</keyword>
<evidence type="ECO:0000256" key="2">
    <source>
        <dbReference type="ARBA" id="ARBA00022475"/>
    </source>
</evidence>
<sequence length="424" mass="45126">MRVFNLIWAGQGVSLIGSAMTTFGIGVWVFLDTGSPTYFATLILAASLPALLVLPVAGALVDRWDRRRVMLLSDTGAALAPAGVVLLHTTGTLQLWHIYVLVGLGAIFKAFQWPAFSALVPQLVAKDDLGKANGRVSLIEAAGQVFGALLGGGLYALVGLRGLLVIDLLTLAAALGTLLYSFRWLPTEPRHPSTDPTPVSHRDELLEGWRFIRRRPGLLGLLLFFAANNLVMEMAIVLVPPLVLSTHTPADLGIVNAIGWTGMTIVSLLISTTRGPQRLIRAILTVATCHAVLVLAMGLEQSVWMLAAGMFGILGGYAVTNAATSTLWQLKTPQDKQGRVFAIRRMVAWSAEPLAYGLAGPVAQLFGTPIAQNLGLGQGGGIAVVFLLAGPALLLVITATYLRPRVRHVERELPDAVALPVPQT</sequence>
<name>A0ABS4PYZ8_9PSEU</name>
<dbReference type="PANTHER" id="PTHR23513:SF6">
    <property type="entry name" value="MAJOR FACILITATOR SUPERFAMILY ASSOCIATED DOMAIN-CONTAINING PROTEIN"/>
    <property type="match status" value="1"/>
</dbReference>
<dbReference type="CDD" id="cd06173">
    <property type="entry name" value="MFS_MefA_like"/>
    <property type="match status" value="1"/>
</dbReference>
<feature type="transmembrane region" description="Helical" evidence="6">
    <location>
        <begin position="279"/>
        <end position="297"/>
    </location>
</feature>
<feature type="transmembrane region" description="Helical" evidence="6">
    <location>
        <begin position="252"/>
        <end position="272"/>
    </location>
</feature>
<evidence type="ECO:0000259" key="7">
    <source>
        <dbReference type="PROSITE" id="PS50850"/>
    </source>
</evidence>
<feature type="transmembrane region" description="Helical" evidence="6">
    <location>
        <begin position="218"/>
        <end position="240"/>
    </location>
</feature>
<dbReference type="RefSeq" id="WP_209667188.1">
    <property type="nucleotide sequence ID" value="NZ_JAGGMS010000001.1"/>
</dbReference>
<gene>
    <name evidence="8" type="ORF">JOM49_005656</name>
</gene>
<proteinExistence type="predicted"/>
<accession>A0ABS4PYZ8</accession>
<keyword evidence="2" id="KW-1003">Cell membrane</keyword>
<dbReference type="Gene3D" id="1.20.1250.20">
    <property type="entry name" value="MFS general substrate transporter like domains"/>
    <property type="match status" value="1"/>
</dbReference>
<dbReference type="InterPro" id="IPR020846">
    <property type="entry name" value="MFS_dom"/>
</dbReference>
<evidence type="ECO:0000256" key="5">
    <source>
        <dbReference type="ARBA" id="ARBA00023136"/>
    </source>
</evidence>
<feature type="transmembrane region" description="Helical" evidence="6">
    <location>
        <begin position="379"/>
        <end position="402"/>
    </location>
</feature>
<comment type="subcellular location">
    <subcellularLocation>
        <location evidence="1">Cell membrane</location>
        <topology evidence="1">Multi-pass membrane protein</topology>
    </subcellularLocation>
</comment>
<evidence type="ECO:0000313" key="9">
    <source>
        <dbReference type="Proteomes" id="UP000741013"/>
    </source>
</evidence>
<organism evidence="8 9">
    <name type="scientific">Amycolatopsis magusensis</name>
    <dbReference type="NCBI Taxonomy" id="882444"/>
    <lineage>
        <taxon>Bacteria</taxon>
        <taxon>Bacillati</taxon>
        <taxon>Actinomycetota</taxon>
        <taxon>Actinomycetes</taxon>
        <taxon>Pseudonocardiales</taxon>
        <taxon>Pseudonocardiaceae</taxon>
        <taxon>Amycolatopsis</taxon>
    </lineage>
</organism>
<evidence type="ECO:0000256" key="1">
    <source>
        <dbReference type="ARBA" id="ARBA00004651"/>
    </source>
</evidence>
<dbReference type="InterPro" id="IPR011701">
    <property type="entry name" value="MFS"/>
</dbReference>
<dbReference type="PROSITE" id="PS50850">
    <property type="entry name" value="MFS"/>
    <property type="match status" value="1"/>
</dbReference>
<feature type="transmembrane region" description="Helical" evidence="6">
    <location>
        <begin position="163"/>
        <end position="182"/>
    </location>
</feature>
<feature type="transmembrane region" description="Helical" evidence="6">
    <location>
        <begin position="303"/>
        <end position="325"/>
    </location>
</feature>
<dbReference type="InterPro" id="IPR036259">
    <property type="entry name" value="MFS_trans_sf"/>
</dbReference>
<feature type="transmembrane region" description="Helical" evidence="6">
    <location>
        <begin position="37"/>
        <end position="57"/>
    </location>
</feature>